<feature type="region of interest" description="Disordered" evidence="1">
    <location>
        <begin position="1"/>
        <end position="29"/>
    </location>
</feature>
<accession>A0A1D1ZH95</accession>
<feature type="transmembrane region" description="Helical" evidence="2">
    <location>
        <begin position="46"/>
        <end position="62"/>
    </location>
</feature>
<reference evidence="3" key="1">
    <citation type="submission" date="2015-07" db="EMBL/GenBank/DDBJ databases">
        <title>Transcriptome Assembly of Anthurium amnicola.</title>
        <authorList>
            <person name="Suzuki J."/>
        </authorList>
    </citation>
    <scope>NUCLEOTIDE SEQUENCE</scope>
</reference>
<dbReference type="PANTHER" id="PTHR36336">
    <property type="entry name" value="OS09G0560400 PROTEIN"/>
    <property type="match status" value="1"/>
</dbReference>
<keyword evidence="2" id="KW-1133">Transmembrane helix</keyword>
<dbReference type="AlphaFoldDB" id="A0A1D1ZH95"/>
<evidence type="ECO:0000256" key="1">
    <source>
        <dbReference type="SAM" id="MobiDB-lite"/>
    </source>
</evidence>
<gene>
    <name evidence="3" type="primary">MDC1_5</name>
    <name evidence="3" type="ORF">g.59386</name>
</gene>
<feature type="compositionally biased region" description="Low complexity" evidence="1">
    <location>
        <begin position="16"/>
        <end position="27"/>
    </location>
</feature>
<proteinExistence type="predicted"/>
<evidence type="ECO:0000313" key="3">
    <source>
        <dbReference type="EMBL" id="JAT66229.1"/>
    </source>
</evidence>
<keyword evidence="2" id="KW-0812">Transmembrane</keyword>
<feature type="transmembrane region" description="Helical" evidence="2">
    <location>
        <begin position="171"/>
        <end position="191"/>
    </location>
</feature>
<name>A0A1D1ZH95_9ARAE</name>
<keyword evidence="2" id="KW-0472">Membrane</keyword>
<dbReference type="PANTHER" id="PTHR36336:SF1">
    <property type="entry name" value="OS09G0560400 PROTEIN"/>
    <property type="match status" value="1"/>
</dbReference>
<feature type="non-terminal residue" evidence="3">
    <location>
        <position position="1"/>
    </location>
</feature>
<protein>
    <submittedName>
        <fullName evidence="3">Mediator of DNA damage checkpoint protein 1</fullName>
    </submittedName>
</protein>
<organism evidence="3">
    <name type="scientific">Anthurium amnicola</name>
    <dbReference type="NCBI Taxonomy" id="1678845"/>
    <lineage>
        <taxon>Eukaryota</taxon>
        <taxon>Viridiplantae</taxon>
        <taxon>Streptophyta</taxon>
        <taxon>Embryophyta</taxon>
        <taxon>Tracheophyta</taxon>
        <taxon>Spermatophyta</taxon>
        <taxon>Magnoliopsida</taxon>
        <taxon>Liliopsida</taxon>
        <taxon>Araceae</taxon>
        <taxon>Pothoideae</taxon>
        <taxon>Potheae</taxon>
        <taxon>Anthurium</taxon>
    </lineage>
</organism>
<sequence length="214" mass="23708">EVFEQQTAGEKPWKRSCSAPSPSSSSSRDGILRCGYAMKESRLDRWILRLLLVVGWCIPLALGRTDGGARQGAGRSLLGFREVQGNVSFQCSPSGPCLPCQYSEKNDEKFRCSETGYRIPLKCVEVKESKETSGKRSLRSLFSVNESQGEQKSYITYRSCLPAEAEEKLSVVGFEMIMVCLLLVSGPIVYARQKRNIPLPGLGSVRIPTSFSRL</sequence>
<dbReference type="EMBL" id="GDJX01001707">
    <property type="protein sequence ID" value="JAT66229.1"/>
    <property type="molecule type" value="Transcribed_RNA"/>
</dbReference>
<evidence type="ECO:0000256" key="2">
    <source>
        <dbReference type="SAM" id="Phobius"/>
    </source>
</evidence>